<organism evidence="2 3">
    <name type="scientific">Alligator mississippiensis</name>
    <name type="common">American alligator</name>
    <dbReference type="NCBI Taxonomy" id="8496"/>
    <lineage>
        <taxon>Eukaryota</taxon>
        <taxon>Metazoa</taxon>
        <taxon>Chordata</taxon>
        <taxon>Craniata</taxon>
        <taxon>Vertebrata</taxon>
        <taxon>Euteleostomi</taxon>
        <taxon>Archelosauria</taxon>
        <taxon>Archosauria</taxon>
        <taxon>Crocodylia</taxon>
        <taxon>Alligatoridae</taxon>
        <taxon>Alligatorinae</taxon>
        <taxon>Alligator</taxon>
    </lineage>
</organism>
<comment type="caution">
    <text evidence="2">The sequence shown here is derived from an EMBL/GenBank/DDBJ whole genome shotgun (WGS) entry which is preliminary data.</text>
</comment>
<sequence length="577" mass="65864">MFAGLQELGVANGEDLKETLTNCTEPLKAIEQFQTENGVLLPSLQSALPFLDLHGTPRLEFHQSVFDELREKLLERVSAIASEGKVEERYKKLEDLLEKSFSLVKMPSIQPVVMCVMKHLPKVPEKKLKLVMADKDLYKACAVEVKRQIWQDNQALFGDEVSPLLKQYILEKENILFSSDISVLHNFFSPSPKTRRQGEVVQKLTQMIGKNVKLYDMVLQFLRTLFLRTRNVHYCTLRAELLMSLHDLDISEICTVDPCHKFTWCLDACIREKFVDNKRARELQGFLDGVKKGQEQVLGDLSMILCDPFAINTLALSTIRNLQELVGQDTLPRESPDLLLLLRMLSLGQGAWDMIDSQVFREPKMEPELITKFLPMLMSFVVEDHTFAVDQKLPSEEKGPIPYPSSIPEAFTKFLQENRIACEIGLYYVLHITKQRNKNAFLRLLPALIETFSDLAFSDIFLHLLTGNLTLLADEFALEEFCTSLFDGFFLTACSRKENVHRHVLRLLLHLHHKMAPTKLESLQKSLEPTKQTSEAVKDLYNQLNEKLELRKPSPAQVAETPSMELPLPTVPTPASL</sequence>
<dbReference type="AlphaFoldDB" id="A0A151MFH4"/>
<dbReference type="PANTHER" id="PTHR13503">
    <property type="entry name" value="NEGATIVE ELONGATION FACTOR COMPLEX MEMBER B"/>
    <property type="match status" value="1"/>
</dbReference>
<dbReference type="RefSeq" id="XP_006264901.2">
    <property type="nucleotide sequence ID" value="XM_006264839.4"/>
</dbReference>
<evidence type="ECO:0000313" key="2">
    <source>
        <dbReference type="EMBL" id="KYO23140.1"/>
    </source>
</evidence>
<dbReference type="EMBL" id="AKHW03006215">
    <property type="protein sequence ID" value="KYO23140.1"/>
    <property type="molecule type" value="Genomic_DNA"/>
</dbReference>
<dbReference type="KEGG" id="amj:102568613"/>
<dbReference type="STRING" id="8496.A0A151MFH4"/>
<dbReference type="PANTHER" id="PTHR13503:SF3">
    <property type="entry name" value="NEGATIVE ELONGATION FACTOR B"/>
    <property type="match status" value="1"/>
</dbReference>
<keyword evidence="2" id="KW-0251">Elongation factor</keyword>
<dbReference type="InterPro" id="IPR010405">
    <property type="entry name" value="COBRA1"/>
</dbReference>
<dbReference type="GeneID" id="102568613"/>
<gene>
    <name evidence="2" type="primary">NELFB</name>
    <name evidence="2" type="ORF">Y1Q_0005588</name>
</gene>
<reference evidence="2 3" key="1">
    <citation type="journal article" date="2012" name="Genome Biol.">
        <title>Sequencing three crocodilian genomes to illuminate the evolution of archosaurs and amniotes.</title>
        <authorList>
            <person name="St John J.A."/>
            <person name="Braun E.L."/>
            <person name="Isberg S.R."/>
            <person name="Miles L.G."/>
            <person name="Chong A.Y."/>
            <person name="Gongora J."/>
            <person name="Dalzell P."/>
            <person name="Moran C."/>
            <person name="Bed'hom B."/>
            <person name="Abzhanov A."/>
            <person name="Burgess S.C."/>
            <person name="Cooksey A.M."/>
            <person name="Castoe T.A."/>
            <person name="Crawford N.G."/>
            <person name="Densmore L.D."/>
            <person name="Drew J.C."/>
            <person name="Edwards S.V."/>
            <person name="Faircloth B.C."/>
            <person name="Fujita M.K."/>
            <person name="Greenwold M.J."/>
            <person name="Hoffmann F.G."/>
            <person name="Howard J.M."/>
            <person name="Iguchi T."/>
            <person name="Janes D.E."/>
            <person name="Khan S.Y."/>
            <person name="Kohno S."/>
            <person name="de Koning A.J."/>
            <person name="Lance S.L."/>
            <person name="McCarthy F.M."/>
            <person name="McCormack J.E."/>
            <person name="Merchant M.E."/>
            <person name="Peterson D.G."/>
            <person name="Pollock D.D."/>
            <person name="Pourmand N."/>
            <person name="Raney B.J."/>
            <person name="Roessler K.A."/>
            <person name="Sanford J.R."/>
            <person name="Sawyer R.H."/>
            <person name="Schmidt C.J."/>
            <person name="Triplett E.W."/>
            <person name="Tuberville T.D."/>
            <person name="Venegas-Anaya M."/>
            <person name="Howard J.T."/>
            <person name="Jarvis E.D."/>
            <person name="Guillette L.J.Jr."/>
            <person name="Glenn T.C."/>
            <person name="Green R.E."/>
            <person name="Ray D.A."/>
        </authorList>
    </citation>
    <scope>NUCLEOTIDE SEQUENCE [LARGE SCALE GENOMIC DNA]</scope>
    <source>
        <strain evidence="2">KSC_2009_1</strain>
    </source>
</reference>
<dbReference type="OrthoDB" id="5548359at2759"/>
<dbReference type="GO" id="GO:0034244">
    <property type="term" value="P:negative regulation of transcription elongation by RNA polymerase II"/>
    <property type="evidence" value="ECO:0007669"/>
    <property type="project" value="TreeGrafter"/>
</dbReference>
<keyword evidence="3" id="KW-1185">Reference proteome</keyword>
<feature type="region of interest" description="Disordered" evidence="1">
    <location>
        <begin position="551"/>
        <end position="577"/>
    </location>
</feature>
<keyword evidence="2" id="KW-0648">Protein biosynthesis</keyword>
<accession>A0A151MFH4</accession>
<protein>
    <submittedName>
        <fullName evidence="2">Negative elongation factor B</fullName>
    </submittedName>
</protein>
<dbReference type="GO" id="GO:0003746">
    <property type="term" value="F:translation elongation factor activity"/>
    <property type="evidence" value="ECO:0007669"/>
    <property type="project" value="UniProtKB-KW"/>
</dbReference>
<dbReference type="Pfam" id="PF06209">
    <property type="entry name" value="COBRA1"/>
    <property type="match status" value="1"/>
</dbReference>
<name>A0A151MFH4_ALLMI</name>
<dbReference type="eggNOG" id="ENOG502QTMJ">
    <property type="taxonomic scope" value="Eukaryota"/>
</dbReference>
<evidence type="ECO:0000256" key="1">
    <source>
        <dbReference type="SAM" id="MobiDB-lite"/>
    </source>
</evidence>
<dbReference type="CTD" id="25920"/>
<evidence type="ECO:0000313" key="3">
    <source>
        <dbReference type="Proteomes" id="UP000050525"/>
    </source>
</evidence>
<dbReference type="Proteomes" id="UP000050525">
    <property type="component" value="Unassembled WGS sequence"/>
</dbReference>
<proteinExistence type="predicted"/>
<dbReference type="GO" id="GO:0032021">
    <property type="term" value="C:NELF complex"/>
    <property type="evidence" value="ECO:0007669"/>
    <property type="project" value="TreeGrafter"/>
</dbReference>